<evidence type="ECO:0000313" key="2">
    <source>
        <dbReference type="EMBL" id="CUG92661.1"/>
    </source>
</evidence>
<keyword evidence="1" id="KW-0175">Coiled coil</keyword>
<dbReference type="VEuPathDB" id="TriTrypDB:BSAL_38730"/>
<keyword evidence="3" id="KW-1185">Reference proteome</keyword>
<name>A0A0S4JMC7_BODSA</name>
<accession>A0A0S4JMC7</accession>
<proteinExistence type="predicted"/>
<feature type="coiled-coil region" evidence="1">
    <location>
        <begin position="345"/>
        <end position="396"/>
    </location>
</feature>
<gene>
    <name evidence="2" type="ORF">BSAL_38730</name>
</gene>
<dbReference type="AlphaFoldDB" id="A0A0S4JMC7"/>
<dbReference type="OrthoDB" id="273302at2759"/>
<feature type="coiled-coil region" evidence="1">
    <location>
        <begin position="259"/>
        <end position="286"/>
    </location>
</feature>
<dbReference type="Proteomes" id="UP000051952">
    <property type="component" value="Unassembled WGS sequence"/>
</dbReference>
<feature type="coiled-coil region" evidence="1">
    <location>
        <begin position="422"/>
        <end position="449"/>
    </location>
</feature>
<organism evidence="2 3">
    <name type="scientific">Bodo saltans</name>
    <name type="common">Flagellated protozoan</name>
    <dbReference type="NCBI Taxonomy" id="75058"/>
    <lineage>
        <taxon>Eukaryota</taxon>
        <taxon>Discoba</taxon>
        <taxon>Euglenozoa</taxon>
        <taxon>Kinetoplastea</taxon>
        <taxon>Metakinetoplastina</taxon>
        <taxon>Eubodonida</taxon>
        <taxon>Bodonidae</taxon>
        <taxon>Bodo</taxon>
    </lineage>
</organism>
<evidence type="ECO:0000313" key="3">
    <source>
        <dbReference type="Proteomes" id="UP000051952"/>
    </source>
</evidence>
<reference evidence="3" key="1">
    <citation type="submission" date="2015-09" db="EMBL/GenBank/DDBJ databases">
        <authorList>
            <consortium name="Pathogen Informatics"/>
        </authorList>
    </citation>
    <scope>NUCLEOTIDE SEQUENCE [LARGE SCALE GENOMIC DNA]</scope>
    <source>
        <strain evidence="3">Lake Konstanz</strain>
    </source>
</reference>
<dbReference type="OMA" id="LQIMEMR"/>
<evidence type="ECO:0000256" key="1">
    <source>
        <dbReference type="SAM" id="Coils"/>
    </source>
</evidence>
<protein>
    <submittedName>
        <fullName evidence="2">Uncharacterized protein</fullName>
    </submittedName>
</protein>
<dbReference type="EMBL" id="CYKH01002074">
    <property type="protein sequence ID" value="CUG92661.1"/>
    <property type="molecule type" value="Genomic_DNA"/>
</dbReference>
<sequence>MADVASVELQRTKLQLAELIDEVVYAENEKVKSEIELRHVTAKLDTIESCLQNFIAYTTNIEHSVLLPAVKELSRAIPNEALSQRAQAMAQLDALQNLSARTAKLIMSLKSPSPSTLQRIQSRREDIIKSHAASDGGIVDLEQSYVLVALLLESKEELRVLIDDTVVRVVDLRGSKTTNSASAEDLAKSKERCSTLEREVVAQKETIAAIQSDREVLMARMQHVAPFKALQEQYHSERESLITRLRASESECKIRREEVTMLQEALDATKKALDETTHERVILEDEMSSFRRGHMFDAVHGDHARGTTTLASSAKTRNNPRFWEHQAHRAQMDLEEAERSHNTVVSRLDGQVAQLRMELSEAKERRYENAESVAQIDQLRRANAAMQEEVRVLQQHFLSSSTLPVPSPNSNGRDAFQMDERIETFETTIRSLHKELAHLEGKLQAVEDHYISERQRTVLSFDDERRRAQQEREECDALVLRMGIEMEQLVKENDSLRTLLASS</sequence>
<feature type="coiled-coil region" evidence="1">
    <location>
        <begin position="2"/>
        <end position="29"/>
    </location>
</feature>